<protein>
    <submittedName>
        <fullName evidence="2">DUF4810 domain-containing protein</fullName>
    </submittedName>
</protein>
<evidence type="ECO:0000313" key="6">
    <source>
        <dbReference type="Proteomes" id="UP000264779"/>
    </source>
</evidence>
<dbReference type="InterPro" id="IPR014508">
    <property type="entry name" value="UCP020555_TPR-like"/>
</dbReference>
<dbReference type="EMBL" id="CP008849">
    <property type="protein sequence ID" value="AIF99064.1"/>
    <property type="molecule type" value="Genomic_DNA"/>
</dbReference>
<dbReference type="AlphaFoldDB" id="A0A075NWN6"/>
<evidence type="ECO:0000313" key="2">
    <source>
        <dbReference type="EMBL" id="HAW74773.1"/>
    </source>
</evidence>
<dbReference type="GeneID" id="78255325"/>
<evidence type="ECO:0000313" key="1">
    <source>
        <dbReference type="EMBL" id="AIF99064.1"/>
    </source>
</evidence>
<reference evidence="5 6" key="2">
    <citation type="journal article" date="2018" name="Nat. Biotechnol.">
        <title>A standardized bacterial taxonomy based on genome phylogeny substantially revises the tree of life.</title>
        <authorList>
            <person name="Parks D.H."/>
            <person name="Chuvochina M."/>
            <person name="Waite D.W."/>
            <person name="Rinke C."/>
            <person name="Skarshewski A."/>
            <person name="Chaumeil P.A."/>
            <person name="Hugenholtz P."/>
        </authorList>
    </citation>
    <scope>NUCLEOTIDE SEQUENCE [LARGE SCALE GENOMIC DNA]</scope>
    <source>
        <strain evidence="3">UBA11621</strain>
        <strain evidence="2">UBA11978</strain>
    </source>
</reference>
<name>A0A075NWN6_9ALTE</name>
<dbReference type="EMBL" id="DONK01000273">
    <property type="protein sequence ID" value="HBU53073.1"/>
    <property type="molecule type" value="Genomic_DNA"/>
</dbReference>
<dbReference type="Proteomes" id="UP000263517">
    <property type="component" value="Unassembled WGS sequence"/>
</dbReference>
<gene>
    <name evidence="2" type="ORF">DCW74_03450</name>
    <name evidence="3" type="ORF">DEB45_17625</name>
    <name evidence="1" type="ORF">EP13_10450</name>
</gene>
<dbReference type="eggNOG" id="COG4259">
    <property type="taxonomic scope" value="Bacteria"/>
</dbReference>
<dbReference type="Proteomes" id="UP000056090">
    <property type="component" value="Chromosome"/>
</dbReference>
<sequence>MKKTIITMAIALGIVGCKTTEPLYYYGEYNTAVYTYLKGEGATLEEQITALKETIELADANGKPIAPGVHAHLGMLYFETGNPQQGEVHFEQEKQMFPESVQYIDFLLTSAKGA</sequence>
<dbReference type="PIRSF" id="PIRSF020555">
    <property type="entry name" value="UCP020555"/>
    <property type="match status" value="1"/>
</dbReference>
<dbReference type="Pfam" id="PF16068">
    <property type="entry name" value="DUF4810"/>
    <property type="match status" value="1"/>
</dbReference>
<evidence type="ECO:0000313" key="4">
    <source>
        <dbReference type="Proteomes" id="UP000056090"/>
    </source>
</evidence>
<evidence type="ECO:0000313" key="3">
    <source>
        <dbReference type="EMBL" id="HBU53073.1"/>
    </source>
</evidence>
<evidence type="ECO:0000313" key="5">
    <source>
        <dbReference type="Proteomes" id="UP000263517"/>
    </source>
</evidence>
<proteinExistence type="predicted"/>
<keyword evidence="4" id="KW-1185">Reference proteome</keyword>
<dbReference type="RefSeq" id="WP_044057201.1">
    <property type="nucleotide sequence ID" value="NZ_CALBIY010000030.1"/>
</dbReference>
<reference evidence="1 4" key="1">
    <citation type="submission" date="2014-06" db="EMBL/GenBank/DDBJ databases">
        <title>Genomes of Alteromonas australica, a world apart.</title>
        <authorList>
            <person name="Gonzaga A."/>
            <person name="Lopez-Perez M."/>
            <person name="Rodriguez-Valera F."/>
        </authorList>
    </citation>
    <scope>NUCLEOTIDE SEQUENCE [LARGE SCALE GENOMIC DNA]</scope>
    <source>
        <strain evidence="1 4">H 17</strain>
    </source>
</reference>
<dbReference type="STRING" id="589873.EP12_11095"/>
<organism evidence="1 4">
    <name type="scientific">Alteromonas australica</name>
    <dbReference type="NCBI Taxonomy" id="589873"/>
    <lineage>
        <taxon>Bacteria</taxon>
        <taxon>Pseudomonadati</taxon>
        <taxon>Pseudomonadota</taxon>
        <taxon>Gammaproteobacteria</taxon>
        <taxon>Alteromonadales</taxon>
        <taxon>Alteromonadaceae</taxon>
        <taxon>Alteromonas/Salinimonas group</taxon>
        <taxon>Alteromonas</taxon>
    </lineage>
</organism>
<dbReference type="KEGG" id="aal:EP13_10450"/>
<dbReference type="PROSITE" id="PS51257">
    <property type="entry name" value="PROKAR_LIPOPROTEIN"/>
    <property type="match status" value="1"/>
</dbReference>
<accession>A0A075NWN6</accession>
<dbReference type="Proteomes" id="UP000264779">
    <property type="component" value="Unassembled WGS sequence"/>
</dbReference>
<dbReference type="EMBL" id="DNAN01000118">
    <property type="protein sequence ID" value="HAW74773.1"/>
    <property type="molecule type" value="Genomic_DNA"/>
</dbReference>